<feature type="binding site" evidence="2">
    <location>
        <begin position="134"/>
        <end position="141"/>
    </location>
    <ligand>
        <name>ATP</name>
        <dbReference type="ChEBI" id="CHEBI:30616"/>
    </ligand>
</feature>
<dbReference type="PROSITE" id="PS51459">
    <property type="entry name" value="FIDO"/>
    <property type="match status" value="1"/>
</dbReference>
<feature type="domain" description="Fido" evidence="3">
    <location>
        <begin position="52"/>
        <end position="200"/>
    </location>
</feature>
<protein>
    <submittedName>
        <fullName evidence="4">Fic/DOC family protein</fullName>
    </submittedName>
</protein>
<dbReference type="InterPro" id="IPR003812">
    <property type="entry name" value="Fido"/>
</dbReference>
<feature type="active site" evidence="1">
    <location>
        <position position="130"/>
    </location>
</feature>
<sequence>MEGKRESVGQEPDLLTDPEEIARQEAANAVRQFDAVLDAIDTVARDGRPFKLRPSTILGLHKLALEGLSRFAGTWRPAPVRIELSGHQPPHESQVPALIEEMCDWVNENWDNETPLTLCAYVMWRLNWIHPFLDGNGRTSRAVSYLVLCAKIGDRLPGTVTIPEQIAAGRKPYYAALEAADRALEAGSVDVSEMEGILKHYLGVQLASTFERATNAGPDETQDRTFH</sequence>
<evidence type="ECO:0000256" key="1">
    <source>
        <dbReference type="PIRSR" id="PIRSR640198-1"/>
    </source>
</evidence>
<gene>
    <name evidence="4" type="ORF">B0I00_1349</name>
</gene>
<dbReference type="PANTHER" id="PTHR13504">
    <property type="entry name" value="FIDO DOMAIN-CONTAINING PROTEIN DDB_G0283145"/>
    <property type="match status" value="1"/>
</dbReference>
<name>A0A2N0HJK3_9SPHN</name>
<dbReference type="SUPFAM" id="SSF140931">
    <property type="entry name" value="Fic-like"/>
    <property type="match status" value="1"/>
</dbReference>
<proteinExistence type="predicted"/>
<keyword evidence="2" id="KW-0067">ATP-binding</keyword>
<evidence type="ECO:0000313" key="4">
    <source>
        <dbReference type="EMBL" id="PKB19121.1"/>
    </source>
</evidence>
<comment type="caution">
    <text evidence="4">The sequence shown here is derived from an EMBL/GenBank/DDBJ whole genome shotgun (WGS) entry which is preliminary data.</text>
</comment>
<evidence type="ECO:0000259" key="3">
    <source>
        <dbReference type="PROSITE" id="PS51459"/>
    </source>
</evidence>
<dbReference type="Gene3D" id="1.10.3290.10">
    <property type="entry name" value="Fido-like domain"/>
    <property type="match status" value="1"/>
</dbReference>
<reference evidence="4 5" key="1">
    <citation type="submission" date="2017-11" db="EMBL/GenBank/DDBJ databases">
        <title>Genomic Encyclopedia of Type Strains, Phase III (KMG-III): the genomes of soil and plant-associated and newly described type strains.</title>
        <authorList>
            <person name="Whitman W."/>
        </authorList>
    </citation>
    <scope>NUCLEOTIDE SEQUENCE [LARGE SCALE GENOMIC DNA]</scope>
    <source>
        <strain evidence="4 5">CGMCC 1.12274</strain>
    </source>
</reference>
<dbReference type="InterPro" id="IPR036597">
    <property type="entry name" value="Fido-like_dom_sf"/>
</dbReference>
<dbReference type="GO" id="GO:0005524">
    <property type="term" value="F:ATP binding"/>
    <property type="evidence" value="ECO:0007669"/>
    <property type="project" value="UniProtKB-KW"/>
</dbReference>
<dbReference type="InterPro" id="IPR040198">
    <property type="entry name" value="Fido_containing"/>
</dbReference>
<evidence type="ECO:0000313" key="5">
    <source>
        <dbReference type="Proteomes" id="UP000232587"/>
    </source>
</evidence>
<dbReference type="Proteomes" id="UP000232587">
    <property type="component" value="Unassembled WGS sequence"/>
</dbReference>
<accession>A0A2N0HJK3</accession>
<dbReference type="AlphaFoldDB" id="A0A2N0HJK3"/>
<dbReference type="Pfam" id="PF02661">
    <property type="entry name" value="Fic"/>
    <property type="match status" value="1"/>
</dbReference>
<organism evidence="4 5">
    <name type="scientific">Novosphingobium kunmingense</name>
    <dbReference type="NCBI Taxonomy" id="1211806"/>
    <lineage>
        <taxon>Bacteria</taxon>
        <taxon>Pseudomonadati</taxon>
        <taxon>Pseudomonadota</taxon>
        <taxon>Alphaproteobacteria</taxon>
        <taxon>Sphingomonadales</taxon>
        <taxon>Sphingomonadaceae</taxon>
        <taxon>Novosphingobium</taxon>
    </lineage>
</organism>
<dbReference type="EMBL" id="PHUF01000003">
    <property type="protein sequence ID" value="PKB19121.1"/>
    <property type="molecule type" value="Genomic_DNA"/>
</dbReference>
<evidence type="ECO:0000256" key="2">
    <source>
        <dbReference type="PIRSR" id="PIRSR640198-2"/>
    </source>
</evidence>
<dbReference type="PANTHER" id="PTHR13504:SF38">
    <property type="entry name" value="FIDO DOMAIN-CONTAINING PROTEIN"/>
    <property type="match status" value="1"/>
</dbReference>
<keyword evidence="5" id="KW-1185">Reference proteome</keyword>
<feature type="binding site" evidence="2">
    <location>
        <begin position="173"/>
        <end position="174"/>
    </location>
    <ligand>
        <name>ATP</name>
        <dbReference type="ChEBI" id="CHEBI:30616"/>
    </ligand>
</feature>
<keyword evidence="2" id="KW-0547">Nucleotide-binding</keyword>
<dbReference type="RefSeq" id="WP_198519163.1">
    <property type="nucleotide sequence ID" value="NZ_PHUF01000003.1"/>
</dbReference>